<evidence type="ECO:0000313" key="2">
    <source>
        <dbReference type="Proteomes" id="UP000552683"/>
    </source>
</evidence>
<accession>A0A842J553</accession>
<keyword evidence="2" id="KW-1185">Reference proteome</keyword>
<proteinExistence type="predicted"/>
<comment type="caution">
    <text evidence="1">The sequence shown here is derived from an EMBL/GenBank/DDBJ whole genome shotgun (WGS) entry which is preliminary data.</text>
</comment>
<dbReference type="Proteomes" id="UP000552683">
    <property type="component" value="Unassembled WGS sequence"/>
</dbReference>
<name>A0A842J553_9BACT</name>
<evidence type="ECO:0000313" key="1">
    <source>
        <dbReference type="EMBL" id="MBC2881705.1"/>
    </source>
</evidence>
<gene>
    <name evidence="1" type="ORF">H7R39_00155</name>
</gene>
<dbReference type="EMBL" id="JACLZK010000001">
    <property type="protein sequence ID" value="MBC2881705.1"/>
    <property type="molecule type" value="Genomic_DNA"/>
</dbReference>
<sequence length="219" mass="26587">MIENGKQRPNEKEIEALTLFYNRFYFLYDEISSENFKTQEPCFRFYRLREAFLVFKEISNYEPIKEYLKWMKRGGRPFFEGVIADDLFSFIRNLLLHFPIFDTWDEVYINKSLATWDKAGQINKFLTKAKEYKIDDKSEVKYRIWETKKKKMTYFSVKFPSEYNEITNIYLKDIITEEMGMKFCVALMRQIIDTQIENPEEEDIKIMSQVYLPRNNTDL</sequence>
<protein>
    <submittedName>
        <fullName evidence="1">Uncharacterized protein</fullName>
    </submittedName>
</protein>
<dbReference type="AlphaFoldDB" id="A0A842J553"/>
<reference evidence="1 2" key="1">
    <citation type="submission" date="2020-08" db="EMBL/GenBank/DDBJ databases">
        <title>Complete genome and description of Campylobacter massiliensis Marseille-Q3452 sp. nov.</title>
        <authorList>
            <person name="Antezack A."/>
        </authorList>
    </citation>
    <scope>NUCLEOTIDE SEQUENCE [LARGE SCALE GENOMIC DNA]</scope>
    <source>
        <strain evidence="1 2">Marseille-Q3452</strain>
    </source>
</reference>
<organism evidence="1 2">
    <name type="scientific">Campylobacter massiliensis</name>
    <dbReference type="NCBI Taxonomy" id="2762557"/>
    <lineage>
        <taxon>Bacteria</taxon>
        <taxon>Pseudomonadati</taxon>
        <taxon>Campylobacterota</taxon>
        <taxon>Epsilonproteobacteria</taxon>
        <taxon>Campylobacterales</taxon>
        <taxon>Campylobacteraceae</taxon>
        <taxon>Campylobacter</taxon>
    </lineage>
</organism>
<dbReference type="RefSeq" id="WP_185897443.1">
    <property type="nucleotide sequence ID" value="NZ_JACLZK010000001.1"/>
</dbReference>